<reference evidence="8" key="1">
    <citation type="submission" date="2021-12" db="EMBL/GenBank/DDBJ databases">
        <authorList>
            <person name="King R."/>
        </authorList>
    </citation>
    <scope>NUCLEOTIDE SEQUENCE</scope>
</reference>
<dbReference type="InterPro" id="IPR020590">
    <property type="entry name" value="Guanylate_kinase_CS"/>
</dbReference>
<dbReference type="PANTHER" id="PTHR23117">
    <property type="entry name" value="GUANYLATE KINASE-RELATED"/>
    <property type="match status" value="1"/>
</dbReference>
<dbReference type="InterPro" id="IPR008144">
    <property type="entry name" value="Guanylate_kin-like_dom"/>
</dbReference>
<keyword evidence="4" id="KW-0547">Nucleotide-binding</keyword>
<dbReference type="GO" id="GO:0005829">
    <property type="term" value="C:cytosol"/>
    <property type="evidence" value="ECO:0007669"/>
    <property type="project" value="TreeGrafter"/>
</dbReference>
<name>A0A9P0FAU9_BRAAE</name>
<dbReference type="GO" id="GO:0004385">
    <property type="term" value="F:GMP kinase activity"/>
    <property type="evidence" value="ECO:0007669"/>
    <property type="project" value="UniProtKB-EC"/>
</dbReference>
<dbReference type="EMBL" id="OV121132">
    <property type="protein sequence ID" value="CAH0546157.1"/>
    <property type="molecule type" value="Genomic_DNA"/>
</dbReference>
<dbReference type="SUPFAM" id="SSF52540">
    <property type="entry name" value="P-loop containing nucleoside triphosphate hydrolases"/>
    <property type="match status" value="1"/>
</dbReference>
<keyword evidence="9" id="KW-1185">Reference proteome</keyword>
<evidence type="ECO:0000313" key="8">
    <source>
        <dbReference type="EMBL" id="CAH0546157.1"/>
    </source>
</evidence>
<dbReference type="Proteomes" id="UP001154078">
    <property type="component" value="Chromosome 1"/>
</dbReference>
<dbReference type="InterPro" id="IPR027417">
    <property type="entry name" value="P-loop_NTPase"/>
</dbReference>
<accession>A0A9P0FAU9</accession>
<sequence>MMSTLKTIRPLMFCGPSGSGKSTLLKKLLDDFPDKFGFSVSHTTRKPRPGEVHGKHYFFTEMDAMKEAISDGLFIENACYGGNLYGTSRKAVESVAKDGKVCILDIEVQGVKQIKKTDLNPWSVFVKPPSLEHLKQRLVARNTETEETLARRLKAAEEEMEYGTSEGNFDVTIVNDNLDQAYENLKDFVVKKVLSEL</sequence>
<dbReference type="FunFam" id="3.30.63.10:FF:000002">
    <property type="entry name" value="Guanylate kinase 1"/>
    <property type="match status" value="1"/>
</dbReference>
<evidence type="ECO:0000313" key="9">
    <source>
        <dbReference type="Proteomes" id="UP001154078"/>
    </source>
</evidence>
<dbReference type="NCBIfam" id="TIGR03263">
    <property type="entry name" value="guanyl_kin"/>
    <property type="match status" value="1"/>
</dbReference>
<dbReference type="PROSITE" id="PS00856">
    <property type="entry name" value="GUANYLATE_KINASE_1"/>
    <property type="match status" value="1"/>
</dbReference>
<keyword evidence="3" id="KW-0808">Transferase</keyword>
<keyword evidence="6" id="KW-0067">ATP-binding</keyword>
<evidence type="ECO:0000256" key="4">
    <source>
        <dbReference type="ARBA" id="ARBA00022741"/>
    </source>
</evidence>
<comment type="similarity">
    <text evidence="1">Belongs to the guanylate kinase family.</text>
</comment>
<dbReference type="InterPro" id="IPR017665">
    <property type="entry name" value="Guanylate_kinase"/>
</dbReference>
<proteinExistence type="inferred from homology"/>
<evidence type="ECO:0000256" key="2">
    <source>
        <dbReference type="ARBA" id="ARBA00012961"/>
    </source>
</evidence>
<dbReference type="EC" id="2.7.4.8" evidence="2"/>
<evidence type="ECO:0000256" key="1">
    <source>
        <dbReference type="ARBA" id="ARBA00005790"/>
    </source>
</evidence>
<dbReference type="AlphaFoldDB" id="A0A9P0FAU9"/>
<evidence type="ECO:0000256" key="3">
    <source>
        <dbReference type="ARBA" id="ARBA00022679"/>
    </source>
</evidence>
<protein>
    <recommendedName>
        <fullName evidence="2">guanylate kinase</fullName>
        <ecNumber evidence="2">2.7.4.8</ecNumber>
    </recommendedName>
</protein>
<dbReference type="CDD" id="cd00071">
    <property type="entry name" value="GMPK"/>
    <property type="match status" value="1"/>
</dbReference>
<dbReference type="Gene3D" id="3.40.50.300">
    <property type="entry name" value="P-loop containing nucleotide triphosphate hydrolases"/>
    <property type="match status" value="1"/>
</dbReference>
<organism evidence="8 9">
    <name type="scientific">Brassicogethes aeneus</name>
    <name type="common">Rape pollen beetle</name>
    <name type="synonym">Meligethes aeneus</name>
    <dbReference type="NCBI Taxonomy" id="1431903"/>
    <lineage>
        <taxon>Eukaryota</taxon>
        <taxon>Metazoa</taxon>
        <taxon>Ecdysozoa</taxon>
        <taxon>Arthropoda</taxon>
        <taxon>Hexapoda</taxon>
        <taxon>Insecta</taxon>
        <taxon>Pterygota</taxon>
        <taxon>Neoptera</taxon>
        <taxon>Endopterygota</taxon>
        <taxon>Coleoptera</taxon>
        <taxon>Polyphaga</taxon>
        <taxon>Cucujiformia</taxon>
        <taxon>Nitidulidae</taxon>
        <taxon>Meligethinae</taxon>
        <taxon>Brassicogethes</taxon>
    </lineage>
</organism>
<dbReference type="GO" id="GO:0005524">
    <property type="term" value="F:ATP binding"/>
    <property type="evidence" value="ECO:0007669"/>
    <property type="project" value="UniProtKB-KW"/>
</dbReference>
<evidence type="ECO:0000256" key="5">
    <source>
        <dbReference type="ARBA" id="ARBA00022777"/>
    </source>
</evidence>
<dbReference type="FunFam" id="3.40.50.300:FF:000776">
    <property type="entry name" value="Guanylate kinase 2"/>
    <property type="match status" value="1"/>
</dbReference>
<dbReference type="OrthoDB" id="6334211at2759"/>
<gene>
    <name evidence="8" type="ORF">MELIAE_LOCUS386</name>
</gene>
<keyword evidence="5" id="KW-0418">Kinase</keyword>
<evidence type="ECO:0000256" key="6">
    <source>
        <dbReference type="ARBA" id="ARBA00022840"/>
    </source>
</evidence>
<dbReference type="PROSITE" id="PS50052">
    <property type="entry name" value="GUANYLATE_KINASE_2"/>
    <property type="match status" value="1"/>
</dbReference>
<dbReference type="PANTHER" id="PTHR23117:SF13">
    <property type="entry name" value="GUANYLATE KINASE"/>
    <property type="match status" value="1"/>
</dbReference>
<evidence type="ECO:0000259" key="7">
    <source>
        <dbReference type="PROSITE" id="PS50052"/>
    </source>
</evidence>
<dbReference type="SMART" id="SM00072">
    <property type="entry name" value="GuKc"/>
    <property type="match status" value="1"/>
</dbReference>
<dbReference type="Pfam" id="PF00625">
    <property type="entry name" value="Guanylate_kin"/>
    <property type="match status" value="1"/>
</dbReference>
<feature type="domain" description="Guanylate kinase-like" evidence="7">
    <location>
        <begin position="8"/>
        <end position="190"/>
    </location>
</feature>
<dbReference type="InterPro" id="IPR008145">
    <property type="entry name" value="GK/Ca_channel_bsu"/>
</dbReference>